<evidence type="ECO:0000313" key="6">
    <source>
        <dbReference type="Proteomes" id="UP001642464"/>
    </source>
</evidence>
<reference evidence="5 6" key="1">
    <citation type="submission" date="2024-02" db="EMBL/GenBank/DDBJ databases">
        <authorList>
            <person name="Chen Y."/>
            <person name="Shah S."/>
            <person name="Dougan E. K."/>
            <person name="Thang M."/>
            <person name="Chan C."/>
        </authorList>
    </citation>
    <scope>NUCLEOTIDE SEQUENCE [LARGE SCALE GENOMIC DNA]</scope>
</reference>
<dbReference type="InterPro" id="IPR011992">
    <property type="entry name" value="EF-hand-dom_pair"/>
</dbReference>
<dbReference type="EMBL" id="CAXAMM010012069">
    <property type="protein sequence ID" value="CAK9027833.1"/>
    <property type="molecule type" value="Genomic_DNA"/>
</dbReference>
<organism evidence="5 6">
    <name type="scientific">Durusdinium trenchii</name>
    <dbReference type="NCBI Taxonomy" id="1381693"/>
    <lineage>
        <taxon>Eukaryota</taxon>
        <taxon>Sar</taxon>
        <taxon>Alveolata</taxon>
        <taxon>Dinophyceae</taxon>
        <taxon>Suessiales</taxon>
        <taxon>Symbiodiniaceae</taxon>
        <taxon>Durusdinium</taxon>
    </lineage>
</organism>
<dbReference type="CDD" id="cd00051">
    <property type="entry name" value="EFh"/>
    <property type="match status" value="1"/>
</dbReference>
<dbReference type="Pfam" id="PF13499">
    <property type="entry name" value="EF-hand_7"/>
    <property type="match status" value="1"/>
</dbReference>
<feature type="domain" description="EF-hand" evidence="4">
    <location>
        <begin position="167"/>
        <end position="202"/>
    </location>
</feature>
<feature type="domain" description="EF-hand" evidence="4">
    <location>
        <begin position="90"/>
        <end position="125"/>
    </location>
</feature>
<dbReference type="PANTHER" id="PTHR23048">
    <property type="entry name" value="MYOSIN LIGHT CHAIN 1, 3"/>
    <property type="match status" value="1"/>
</dbReference>
<dbReference type="InterPro" id="IPR050230">
    <property type="entry name" value="CALM/Myosin/TropC-like"/>
</dbReference>
<feature type="region of interest" description="Disordered" evidence="3">
    <location>
        <begin position="48"/>
        <end position="68"/>
    </location>
</feature>
<evidence type="ECO:0000313" key="5">
    <source>
        <dbReference type="EMBL" id="CAK9027833.1"/>
    </source>
</evidence>
<dbReference type="PROSITE" id="PS00018">
    <property type="entry name" value="EF_HAND_1"/>
    <property type="match status" value="1"/>
</dbReference>
<name>A0ABP0KMB0_9DINO</name>
<feature type="domain" description="EF-hand" evidence="4">
    <location>
        <begin position="203"/>
        <end position="238"/>
    </location>
</feature>
<keyword evidence="1" id="KW-0677">Repeat</keyword>
<dbReference type="InterPro" id="IPR018247">
    <property type="entry name" value="EF_Hand_1_Ca_BS"/>
</dbReference>
<keyword evidence="2" id="KW-0106">Calcium</keyword>
<evidence type="ECO:0000256" key="1">
    <source>
        <dbReference type="ARBA" id="ARBA00022737"/>
    </source>
</evidence>
<accession>A0ABP0KMB0</accession>
<proteinExistence type="predicted"/>
<dbReference type="Proteomes" id="UP001642464">
    <property type="component" value="Unassembled WGS sequence"/>
</dbReference>
<keyword evidence="6" id="KW-1185">Reference proteome</keyword>
<dbReference type="PANTHER" id="PTHR23048:SF45">
    <property type="entry name" value="CALMODULIN LIKE 4"/>
    <property type="match status" value="1"/>
</dbReference>
<dbReference type="PROSITE" id="PS50222">
    <property type="entry name" value="EF_HAND_2"/>
    <property type="match status" value="3"/>
</dbReference>
<evidence type="ECO:0000259" key="4">
    <source>
        <dbReference type="PROSITE" id="PS50222"/>
    </source>
</evidence>
<dbReference type="SMART" id="SM00054">
    <property type="entry name" value="EFh"/>
    <property type="match status" value="3"/>
</dbReference>
<sequence>VMKLYRIFRRFAEPMSDGSGRYMLHYSLGSKALMEMFGSQTAQLASRLGSALPRPPQRQSDAGDEAKRANRVEGMTLREFLIWSRRLREAEVEWYRQEFERADVDKGGFLDEDEIRLVLHRVGYTPLRAVILDLIEAVGPLKGNVMDFDEFVEMMEIFRTNNGFTRNEVKEFRQSFDMFDTDQSGEVDVIQVGHILRSLGISAELQQVQALVRTVDWNGSNALDFNEFLRLMRLQREDELLRVKEAFDRIAEATVTDDGDIRVTIEPKQVAEMFRYLGYPESVGKSTLDLFLVMVKNALDYDALVLLVDSCRRMNMQKMRKQASFTDDAVEKFRRLFRSLDEDSRW</sequence>
<evidence type="ECO:0000256" key="2">
    <source>
        <dbReference type="ARBA" id="ARBA00022837"/>
    </source>
</evidence>
<dbReference type="SUPFAM" id="SSF47473">
    <property type="entry name" value="EF-hand"/>
    <property type="match status" value="1"/>
</dbReference>
<dbReference type="Gene3D" id="1.10.238.10">
    <property type="entry name" value="EF-hand"/>
    <property type="match status" value="2"/>
</dbReference>
<dbReference type="InterPro" id="IPR002048">
    <property type="entry name" value="EF_hand_dom"/>
</dbReference>
<comment type="caution">
    <text evidence="5">The sequence shown here is derived from an EMBL/GenBank/DDBJ whole genome shotgun (WGS) entry which is preliminary data.</text>
</comment>
<protein>
    <submittedName>
        <fullName evidence="5">Calcium-binding protein 1 (CaBP1) (Caldendrin)</fullName>
    </submittedName>
</protein>
<gene>
    <name evidence="5" type="ORF">SCF082_LOCUS18104</name>
</gene>
<feature type="non-terminal residue" evidence="5">
    <location>
        <position position="1"/>
    </location>
</feature>
<evidence type="ECO:0000256" key="3">
    <source>
        <dbReference type="SAM" id="MobiDB-lite"/>
    </source>
</evidence>